<keyword evidence="1" id="KW-1133">Transmembrane helix</keyword>
<protein>
    <submittedName>
        <fullName evidence="2">Uncharacterized protein</fullName>
    </submittedName>
</protein>
<reference evidence="2 3" key="1">
    <citation type="submission" date="2018-06" db="EMBL/GenBank/DDBJ databases">
        <authorList>
            <consortium name="Pathogen Informatics"/>
            <person name="Doyle S."/>
        </authorList>
    </citation>
    <scope>NUCLEOTIDE SEQUENCE [LARGE SCALE GENOMIC DNA]</scope>
    <source>
        <strain evidence="2 3">NCTC11009</strain>
    </source>
</reference>
<keyword evidence="1" id="KW-0812">Transmembrane</keyword>
<evidence type="ECO:0000313" key="3">
    <source>
        <dbReference type="Proteomes" id="UP000250242"/>
    </source>
</evidence>
<dbReference type="AlphaFoldDB" id="A0A2X1ULM2"/>
<evidence type="ECO:0000256" key="1">
    <source>
        <dbReference type="SAM" id="Phobius"/>
    </source>
</evidence>
<sequence>MNDLIVVSQLVAIVFLLLMLIWSLLSLRKLKEELFSVELELIILKDECSYNSLQIRQMNKQHYLDIKALEVMIGCNDLSELPEEEYLH</sequence>
<accession>A0A2X1ULM2</accession>
<name>A0A2X1ULM2_9BURK</name>
<dbReference type="EMBL" id="UATH01000001">
    <property type="protein sequence ID" value="SPY08076.1"/>
    <property type="molecule type" value="Genomic_DNA"/>
</dbReference>
<proteinExistence type="predicted"/>
<dbReference type="Proteomes" id="UP000250242">
    <property type="component" value="Unassembled WGS sequence"/>
</dbReference>
<gene>
    <name evidence="2" type="ORF">NCTC11009_01293</name>
</gene>
<dbReference type="RefSeq" id="WP_048769069.1">
    <property type="nucleotide sequence ID" value="NZ_JVJW01000112.1"/>
</dbReference>
<organism evidence="2 3">
    <name type="scientific">Oligella urethralis</name>
    <dbReference type="NCBI Taxonomy" id="90245"/>
    <lineage>
        <taxon>Bacteria</taxon>
        <taxon>Pseudomonadati</taxon>
        <taxon>Pseudomonadota</taxon>
        <taxon>Betaproteobacteria</taxon>
        <taxon>Burkholderiales</taxon>
        <taxon>Alcaligenaceae</taxon>
        <taxon>Oligella</taxon>
    </lineage>
</organism>
<keyword evidence="1" id="KW-0472">Membrane</keyword>
<feature type="transmembrane region" description="Helical" evidence="1">
    <location>
        <begin position="6"/>
        <end position="25"/>
    </location>
</feature>
<evidence type="ECO:0000313" key="2">
    <source>
        <dbReference type="EMBL" id="SPY08076.1"/>
    </source>
</evidence>